<name>A0A4R8DU21_9BACT</name>
<keyword evidence="3" id="KW-1185">Reference proteome</keyword>
<evidence type="ECO:0000313" key="3">
    <source>
        <dbReference type="Proteomes" id="UP000294498"/>
    </source>
</evidence>
<accession>A0A4R8DU21</accession>
<dbReference type="Pfam" id="PF12508">
    <property type="entry name" value="Transposon_TraM"/>
    <property type="match status" value="1"/>
</dbReference>
<gene>
    <name evidence="2" type="ORF">EDB95_2887</name>
</gene>
<reference evidence="2 3" key="1">
    <citation type="submission" date="2019-03" db="EMBL/GenBank/DDBJ databases">
        <title>Genomic Encyclopedia of Type Strains, Phase IV (KMG-IV): sequencing the most valuable type-strain genomes for metagenomic binning, comparative biology and taxonomic classification.</title>
        <authorList>
            <person name="Goeker M."/>
        </authorList>
    </citation>
    <scope>NUCLEOTIDE SEQUENCE [LARGE SCALE GENOMIC DNA]</scope>
    <source>
        <strain evidence="2 3">DSM 100059</strain>
    </source>
</reference>
<dbReference type="OrthoDB" id="1453786at2"/>
<proteinExistence type="predicted"/>
<dbReference type="Proteomes" id="UP000294498">
    <property type="component" value="Unassembled WGS sequence"/>
</dbReference>
<sequence length="325" mass="35571">MKLRNLTPEKAHQLKMLLVAPLVVIPLLTLVAWLAGVGKETLVQTARAENKVPAPEPPPAHPWNKMSLYDEAERDSTRFAEVAKADKKPLVPAPDTSETRVYKSLARLQAALKAPPPVHTEYSQPRPVNMPPILNIPHTEPDTDLQRLDKMLDKILLLQHPEQALRLDTVETRHTETLEVAQAVTEGKGVLVSGETIALRLETDLKGKGWTVPAGTRLYGTVSLENERLRIHIRSILSGTQILSVNMEAYDLDGQPGIYVPGSLERDASKVSADEALNTLGIANVDPSLGAQAAGVGIQAAKALLSKKVRQVRVTVRKGYRLLIK</sequence>
<evidence type="ECO:0000313" key="2">
    <source>
        <dbReference type="EMBL" id="TDX01844.1"/>
    </source>
</evidence>
<dbReference type="InterPro" id="IPR055407">
    <property type="entry name" value="TraM_C"/>
</dbReference>
<dbReference type="AlphaFoldDB" id="A0A4R8DU21"/>
<protein>
    <submittedName>
        <fullName evidence="2">Conjugative transposon TraM protein</fullName>
    </submittedName>
</protein>
<dbReference type="EMBL" id="SODV01000001">
    <property type="protein sequence ID" value="TDX01844.1"/>
    <property type="molecule type" value="Genomic_DNA"/>
</dbReference>
<feature type="domain" description="Conjugative transposon TraM C-terminal" evidence="1">
    <location>
        <begin position="182"/>
        <end position="325"/>
    </location>
</feature>
<dbReference type="RefSeq" id="WP_133994482.1">
    <property type="nucleotide sequence ID" value="NZ_SODV01000001.1"/>
</dbReference>
<organism evidence="2 3">
    <name type="scientific">Dinghuibacter silviterrae</name>
    <dbReference type="NCBI Taxonomy" id="1539049"/>
    <lineage>
        <taxon>Bacteria</taxon>
        <taxon>Pseudomonadati</taxon>
        <taxon>Bacteroidota</taxon>
        <taxon>Chitinophagia</taxon>
        <taxon>Chitinophagales</taxon>
        <taxon>Chitinophagaceae</taxon>
        <taxon>Dinghuibacter</taxon>
    </lineage>
</organism>
<comment type="caution">
    <text evidence="2">The sequence shown here is derived from an EMBL/GenBank/DDBJ whole genome shotgun (WGS) entry which is preliminary data.</text>
</comment>
<evidence type="ECO:0000259" key="1">
    <source>
        <dbReference type="Pfam" id="PF12508"/>
    </source>
</evidence>